<accession>A0A934RWM2</accession>
<dbReference type="AlphaFoldDB" id="A0A934RWM2"/>
<dbReference type="PANTHER" id="PTHR10434:SF11">
    <property type="entry name" value="1-ACYL-SN-GLYCEROL-3-PHOSPHATE ACYLTRANSFERASE"/>
    <property type="match status" value="1"/>
</dbReference>
<evidence type="ECO:0000259" key="4">
    <source>
        <dbReference type="SMART" id="SM00563"/>
    </source>
</evidence>
<dbReference type="GO" id="GO:0006654">
    <property type="term" value="P:phosphatidic acid biosynthetic process"/>
    <property type="evidence" value="ECO:0007669"/>
    <property type="project" value="TreeGrafter"/>
</dbReference>
<proteinExistence type="predicted"/>
<evidence type="ECO:0000313" key="6">
    <source>
        <dbReference type="Proteomes" id="UP000604083"/>
    </source>
</evidence>
<dbReference type="SMART" id="SM00563">
    <property type="entry name" value="PlsC"/>
    <property type="match status" value="1"/>
</dbReference>
<keyword evidence="3 5" id="KW-0012">Acyltransferase</keyword>
<gene>
    <name evidence="5" type="ORF">JIN78_15630</name>
</gene>
<keyword evidence="2" id="KW-0808">Transferase</keyword>
<dbReference type="Pfam" id="PF01553">
    <property type="entry name" value="Acyltransferase"/>
    <property type="match status" value="1"/>
</dbReference>
<dbReference type="CDD" id="cd07989">
    <property type="entry name" value="LPLAT_AGPAT-like"/>
    <property type="match status" value="1"/>
</dbReference>
<comment type="caution">
    <text evidence="5">The sequence shown here is derived from an EMBL/GenBank/DDBJ whole genome shotgun (WGS) entry which is preliminary data.</text>
</comment>
<dbReference type="PANTHER" id="PTHR10434">
    <property type="entry name" value="1-ACYL-SN-GLYCEROL-3-PHOSPHATE ACYLTRANSFERASE"/>
    <property type="match status" value="1"/>
</dbReference>
<dbReference type="InterPro" id="IPR002123">
    <property type="entry name" value="Plipid/glycerol_acylTrfase"/>
</dbReference>
<name>A0A934RWM2_9BACT</name>
<evidence type="ECO:0000256" key="1">
    <source>
        <dbReference type="ARBA" id="ARBA00005189"/>
    </source>
</evidence>
<protein>
    <submittedName>
        <fullName evidence="5">1-acyl-sn-glycerol-3-phosphate acyltransferase</fullName>
    </submittedName>
</protein>
<reference evidence="5" key="1">
    <citation type="submission" date="2021-01" db="EMBL/GenBank/DDBJ databases">
        <title>Modified the classification status of verrucomicrobia.</title>
        <authorList>
            <person name="Feng X."/>
        </authorList>
    </citation>
    <scope>NUCLEOTIDE SEQUENCE</scope>
    <source>
        <strain evidence="5">KCTC 12986</strain>
    </source>
</reference>
<dbReference type="Proteomes" id="UP000604083">
    <property type="component" value="Unassembled WGS sequence"/>
</dbReference>
<dbReference type="EMBL" id="JAENIO010000057">
    <property type="protein sequence ID" value="MBK1835500.1"/>
    <property type="molecule type" value="Genomic_DNA"/>
</dbReference>
<evidence type="ECO:0000256" key="3">
    <source>
        <dbReference type="ARBA" id="ARBA00023315"/>
    </source>
</evidence>
<evidence type="ECO:0000256" key="2">
    <source>
        <dbReference type="ARBA" id="ARBA00022679"/>
    </source>
</evidence>
<dbReference type="RefSeq" id="WP_200392938.1">
    <property type="nucleotide sequence ID" value="NZ_JAENIO010000057.1"/>
</dbReference>
<comment type="pathway">
    <text evidence="1">Lipid metabolism.</text>
</comment>
<feature type="domain" description="Phospholipid/glycerol acyltransferase" evidence="4">
    <location>
        <begin position="31"/>
        <end position="152"/>
    </location>
</feature>
<sequence length="208" mass="23489">MITPLLPALVRLLTGVRLTTSASEVPDHPPRVYFGNHSSHLDFLLIWAALPAALREKTRPVAARDYWEANALRRRLAQQTFRALLVDRGCFCRQSNPLQEMVDTLNDGHSLIVFPEGTRESNGELQDFKSGLYHLAKHRPKTEFVPVWLENAFRILPKGEILPLPLLASLHFGSPLSLQPTDNKPSFLTRCRESLLALREQTPPSPRS</sequence>
<dbReference type="SUPFAM" id="SSF69593">
    <property type="entry name" value="Glycerol-3-phosphate (1)-acyltransferase"/>
    <property type="match status" value="1"/>
</dbReference>
<organism evidence="5 6">
    <name type="scientific">Roseibacillus ishigakijimensis</name>
    <dbReference type="NCBI Taxonomy" id="454146"/>
    <lineage>
        <taxon>Bacteria</taxon>
        <taxon>Pseudomonadati</taxon>
        <taxon>Verrucomicrobiota</taxon>
        <taxon>Verrucomicrobiia</taxon>
        <taxon>Verrucomicrobiales</taxon>
        <taxon>Verrucomicrobiaceae</taxon>
        <taxon>Roseibacillus</taxon>
    </lineage>
</organism>
<evidence type="ECO:0000313" key="5">
    <source>
        <dbReference type="EMBL" id="MBK1835500.1"/>
    </source>
</evidence>
<dbReference type="GO" id="GO:0003841">
    <property type="term" value="F:1-acylglycerol-3-phosphate O-acyltransferase activity"/>
    <property type="evidence" value="ECO:0007669"/>
    <property type="project" value="TreeGrafter"/>
</dbReference>
<keyword evidence="6" id="KW-1185">Reference proteome</keyword>